<dbReference type="InterPro" id="IPR051678">
    <property type="entry name" value="AGP_Transferase"/>
</dbReference>
<protein>
    <recommendedName>
        <fullName evidence="1">Aminoglycoside phosphotransferase domain-containing protein</fullName>
    </recommendedName>
</protein>
<keyword evidence="3" id="KW-1185">Reference proteome</keyword>
<dbReference type="InParanoid" id="A0A1Y2DIR4"/>
<dbReference type="SUPFAM" id="SSF56112">
    <property type="entry name" value="Protein kinase-like (PK-like)"/>
    <property type="match status" value="1"/>
</dbReference>
<dbReference type="PANTHER" id="PTHR21310:SF54">
    <property type="entry name" value="AMINOGLYCOSIDE PHOSPHOTRANSFERASE DOMAIN-CONTAINING PROTEIN"/>
    <property type="match status" value="1"/>
</dbReference>
<dbReference type="OrthoDB" id="5404599at2759"/>
<dbReference type="Pfam" id="PF01636">
    <property type="entry name" value="APH"/>
    <property type="match status" value="1"/>
</dbReference>
<sequence>MEIFPESSFFKERRAPALPTPDEIRAINKATGGIRSTNFNRPTPVIVPSLGLVVKYGADVAIVEAQIQMMVHKQLQDRTLAERWPSMNENERRYVCEELKQMVNAWRTLEHGGHDHFIGSLGKRPLNEIFLRNHSALAGPFQGADTVQPVQASCDIDIDLEVASVFTHDDLVPCNIILLSGPVPKVAAVIDWGQAGWYPTYWEFCKARRVTLLPKYFDSVSQEEWHNTYLPMIIYPVDEETYYYPWLWFVLSKGI</sequence>
<evidence type="ECO:0000313" key="2">
    <source>
        <dbReference type="EMBL" id="ORY59111.1"/>
    </source>
</evidence>
<proteinExistence type="predicted"/>
<accession>A0A1Y2DIR4</accession>
<gene>
    <name evidence="2" type="ORF">BCR38DRAFT_498792</name>
</gene>
<organism evidence="2 3">
    <name type="scientific">Pseudomassariella vexata</name>
    <dbReference type="NCBI Taxonomy" id="1141098"/>
    <lineage>
        <taxon>Eukaryota</taxon>
        <taxon>Fungi</taxon>
        <taxon>Dikarya</taxon>
        <taxon>Ascomycota</taxon>
        <taxon>Pezizomycotina</taxon>
        <taxon>Sordariomycetes</taxon>
        <taxon>Xylariomycetidae</taxon>
        <taxon>Amphisphaeriales</taxon>
        <taxon>Pseudomassariaceae</taxon>
        <taxon>Pseudomassariella</taxon>
    </lineage>
</organism>
<dbReference type="Proteomes" id="UP000193689">
    <property type="component" value="Unassembled WGS sequence"/>
</dbReference>
<name>A0A1Y2DIR4_9PEZI</name>
<dbReference type="PANTHER" id="PTHR21310">
    <property type="entry name" value="AMINOGLYCOSIDE PHOSPHOTRANSFERASE-RELATED-RELATED"/>
    <property type="match status" value="1"/>
</dbReference>
<dbReference type="InterPro" id="IPR002575">
    <property type="entry name" value="Aminoglycoside_PTrfase"/>
</dbReference>
<dbReference type="RefSeq" id="XP_040711805.1">
    <property type="nucleotide sequence ID" value="XM_040864792.1"/>
</dbReference>
<comment type="caution">
    <text evidence="2">The sequence shown here is derived from an EMBL/GenBank/DDBJ whole genome shotgun (WGS) entry which is preliminary data.</text>
</comment>
<dbReference type="GeneID" id="63781004"/>
<evidence type="ECO:0000313" key="3">
    <source>
        <dbReference type="Proteomes" id="UP000193689"/>
    </source>
</evidence>
<feature type="domain" description="Aminoglycoside phosphotransferase" evidence="1">
    <location>
        <begin position="69"/>
        <end position="207"/>
    </location>
</feature>
<dbReference type="EMBL" id="MCFJ01000014">
    <property type="protein sequence ID" value="ORY59111.1"/>
    <property type="molecule type" value="Genomic_DNA"/>
</dbReference>
<dbReference type="InterPro" id="IPR011009">
    <property type="entry name" value="Kinase-like_dom_sf"/>
</dbReference>
<reference evidence="2 3" key="1">
    <citation type="submission" date="2016-07" db="EMBL/GenBank/DDBJ databases">
        <title>Pervasive Adenine N6-methylation of Active Genes in Fungi.</title>
        <authorList>
            <consortium name="DOE Joint Genome Institute"/>
            <person name="Mondo S.J."/>
            <person name="Dannebaum R.O."/>
            <person name="Kuo R.C."/>
            <person name="Labutti K."/>
            <person name="Haridas S."/>
            <person name="Kuo A."/>
            <person name="Salamov A."/>
            <person name="Ahrendt S.R."/>
            <person name="Lipzen A."/>
            <person name="Sullivan W."/>
            <person name="Andreopoulos W.B."/>
            <person name="Clum A."/>
            <person name="Lindquist E."/>
            <person name="Daum C."/>
            <person name="Ramamoorthy G.K."/>
            <person name="Gryganskyi A."/>
            <person name="Culley D."/>
            <person name="Magnuson J.K."/>
            <person name="James T.Y."/>
            <person name="O'Malley M.A."/>
            <person name="Stajich J.E."/>
            <person name="Spatafora J.W."/>
            <person name="Visel A."/>
            <person name="Grigoriev I.V."/>
        </authorList>
    </citation>
    <scope>NUCLEOTIDE SEQUENCE [LARGE SCALE GENOMIC DNA]</scope>
    <source>
        <strain evidence="2 3">CBS 129021</strain>
    </source>
</reference>
<evidence type="ECO:0000259" key="1">
    <source>
        <dbReference type="Pfam" id="PF01636"/>
    </source>
</evidence>
<dbReference type="AlphaFoldDB" id="A0A1Y2DIR4"/>